<dbReference type="AlphaFoldDB" id="A0AAV2C0S8"/>
<reference evidence="2 3" key="1">
    <citation type="submission" date="2024-04" db="EMBL/GenBank/DDBJ databases">
        <authorList>
            <person name="Rising A."/>
            <person name="Reimegard J."/>
            <person name="Sonavane S."/>
            <person name="Akerstrom W."/>
            <person name="Nylinder S."/>
            <person name="Hedman E."/>
            <person name="Kallberg Y."/>
        </authorList>
    </citation>
    <scope>NUCLEOTIDE SEQUENCE [LARGE SCALE GENOMIC DNA]</scope>
</reference>
<dbReference type="Proteomes" id="UP001497382">
    <property type="component" value="Unassembled WGS sequence"/>
</dbReference>
<evidence type="ECO:0000313" key="3">
    <source>
        <dbReference type="Proteomes" id="UP001497382"/>
    </source>
</evidence>
<comment type="caution">
    <text evidence="2">The sequence shown here is derived from an EMBL/GenBank/DDBJ whole genome shotgun (WGS) entry which is preliminary data.</text>
</comment>
<dbReference type="EMBL" id="CAXIEN010000642">
    <property type="protein sequence ID" value="CAL1301248.1"/>
    <property type="molecule type" value="Genomic_DNA"/>
</dbReference>
<feature type="region of interest" description="Disordered" evidence="1">
    <location>
        <begin position="1"/>
        <end position="22"/>
    </location>
</feature>
<accession>A0AAV2C0S8</accession>
<protein>
    <submittedName>
        <fullName evidence="2">Uncharacterized protein</fullName>
    </submittedName>
</protein>
<sequence length="69" mass="8351">MRSLSNNSEVSSKRRNLRDSVRNHRRFENVTQHEVEMAIKKWLYMQTIEKESECTEHNQSTTHNHFKCC</sequence>
<proteinExistence type="predicted"/>
<feature type="compositionally biased region" description="Polar residues" evidence="1">
    <location>
        <begin position="1"/>
        <end position="10"/>
    </location>
</feature>
<keyword evidence="3" id="KW-1185">Reference proteome</keyword>
<evidence type="ECO:0000313" key="2">
    <source>
        <dbReference type="EMBL" id="CAL1301248.1"/>
    </source>
</evidence>
<gene>
    <name evidence="2" type="ORF">LARSCL_LOCUS22404</name>
</gene>
<evidence type="ECO:0000256" key="1">
    <source>
        <dbReference type="SAM" id="MobiDB-lite"/>
    </source>
</evidence>
<name>A0AAV2C0S8_9ARAC</name>
<organism evidence="2 3">
    <name type="scientific">Larinioides sclopetarius</name>
    <dbReference type="NCBI Taxonomy" id="280406"/>
    <lineage>
        <taxon>Eukaryota</taxon>
        <taxon>Metazoa</taxon>
        <taxon>Ecdysozoa</taxon>
        <taxon>Arthropoda</taxon>
        <taxon>Chelicerata</taxon>
        <taxon>Arachnida</taxon>
        <taxon>Araneae</taxon>
        <taxon>Araneomorphae</taxon>
        <taxon>Entelegynae</taxon>
        <taxon>Araneoidea</taxon>
        <taxon>Araneidae</taxon>
        <taxon>Larinioides</taxon>
    </lineage>
</organism>